<evidence type="ECO:0000256" key="21">
    <source>
        <dbReference type="ARBA" id="ARBA00063540"/>
    </source>
</evidence>
<comment type="caution">
    <text evidence="33">The sequence shown here is derived from an EMBL/GenBank/DDBJ whole genome shotgun (WGS) entry which is preliminary data.</text>
</comment>
<evidence type="ECO:0000256" key="14">
    <source>
        <dbReference type="ARBA" id="ARBA00022989"/>
    </source>
</evidence>
<dbReference type="GO" id="GO:0001525">
    <property type="term" value="P:angiogenesis"/>
    <property type="evidence" value="ECO:0007669"/>
    <property type="project" value="TreeGrafter"/>
</dbReference>
<dbReference type="PRINTS" id="PR01185">
    <property type="entry name" value="INTEGRINA"/>
</dbReference>
<feature type="compositionally biased region" description="Polar residues" evidence="29">
    <location>
        <begin position="51"/>
        <end position="60"/>
    </location>
</feature>
<evidence type="ECO:0000313" key="34">
    <source>
        <dbReference type="Proteomes" id="UP001152836"/>
    </source>
</evidence>
<feature type="domain" description="Integrin alpha second immunoglobulin-like" evidence="31">
    <location>
        <begin position="697"/>
        <end position="838"/>
    </location>
</feature>
<dbReference type="GeneID" id="127226174"/>
<evidence type="ECO:0000259" key="30">
    <source>
        <dbReference type="Pfam" id="PF08441"/>
    </source>
</evidence>
<evidence type="ECO:0000256" key="7">
    <source>
        <dbReference type="ARBA" id="ARBA00022692"/>
    </source>
</evidence>
<keyword evidence="17" id="KW-1015">Disulfide bond</keyword>
<dbReference type="PROSITE" id="PS00242">
    <property type="entry name" value="INTEGRIN_ALPHA"/>
    <property type="match status" value="1"/>
</dbReference>
<dbReference type="AlphaFoldDB" id="A0AAU9ZFZ0"/>
<dbReference type="RefSeq" id="XP_051046051.1">
    <property type="nucleotide sequence ID" value="XM_051190094.1"/>
</dbReference>
<evidence type="ECO:0000256" key="4">
    <source>
        <dbReference type="ARBA" id="ARBA00022475"/>
    </source>
</evidence>
<evidence type="ECO:0000256" key="27">
    <source>
        <dbReference type="PROSITE-ProRule" id="PRU00803"/>
    </source>
</evidence>
<keyword evidence="16 28" id="KW-0472">Membrane</keyword>
<dbReference type="InterPro" id="IPR048286">
    <property type="entry name" value="Integrin_alpha_Ig-like_3"/>
</dbReference>
<dbReference type="GO" id="GO:0005925">
    <property type="term" value="C:focal adhesion"/>
    <property type="evidence" value="ECO:0007669"/>
    <property type="project" value="UniProtKB-SubCell"/>
</dbReference>
<dbReference type="Gene3D" id="2.60.40.1460">
    <property type="entry name" value="Integrin domains. Chain A, domain 2"/>
    <property type="match status" value="1"/>
</dbReference>
<dbReference type="InterPro" id="IPR048285">
    <property type="entry name" value="Integrin_alpha_Ig-like_2"/>
</dbReference>
<dbReference type="FunFam" id="2.130.10.130:FF:000003">
    <property type="entry name" value="Integrin alpha V"/>
    <property type="match status" value="1"/>
</dbReference>
<gene>
    <name evidence="33" type="primary">Itga5</name>
    <name evidence="33" type="ORF">PHOROB_LOCUS8691</name>
</gene>
<evidence type="ECO:0000256" key="2">
    <source>
        <dbReference type="ARBA" id="ARBA00004251"/>
    </source>
</evidence>
<dbReference type="Pfam" id="PF20806">
    <property type="entry name" value="Integrin_A_Ig_3"/>
    <property type="match status" value="1"/>
</dbReference>
<dbReference type="GO" id="GO:0007160">
    <property type="term" value="P:cell-matrix adhesion"/>
    <property type="evidence" value="ECO:0007669"/>
    <property type="project" value="TreeGrafter"/>
</dbReference>
<comment type="subunit">
    <text evidence="21">Heterodimer of an alpha and a beta subunit. The alpha subunit is composed of a heavy and a light chain linked by a disulfide bond. ITGA5/Alpha-5 associates with ITGB1/beta-1. Interacts with NISCH. Interacts with HPS5. Interacts with RAB21 and COMP. Interacts with CIB1. ITGA5:ITGB1 interacts with CCN3. ITGA5:ITGB1 interacts with FBN1. ITGA5:ITGB1 interacts with IL1B. ITGA5:ITGB1 interacts with ACE2. ITGA5:ITGB1 interacts with SELP. Interacts with ANGPT2. ITGA5:ITGB1 interacts with IGFBP2. ITGA5:ITGB1 interacts with IGFBP1.</text>
</comment>
<feature type="repeat" description="FG-GAP" evidence="27">
    <location>
        <begin position="364"/>
        <end position="429"/>
    </location>
</feature>
<evidence type="ECO:0000256" key="25">
    <source>
        <dbReference type="ARBA" id="ARBA00080507"/>
    </source>
</evidence>
<dbReference type="InterPro" id="IPR018184">
    <property type="entry name" value="Integrin_alpha_C_CS"/>
</dbReference>
<organism evidence="33 34">
    <name type="scientific">Phodopus roborovskii</name>
    <name type="common">Roborovski's desert hamster</name>
    <name type="synonym">Cricetulus roborovskii</name>
    <dbReference type="NCBI Taxonomy" id="109678"/>
    <lineage>
        <taxon>Eukaryota</taxon>
        <taxon>Metazoa</taxon>
        <taxon>Chordata</taxon>
        <taxon>Craniata</taxon>
        <taxon>Vertebrata</taxon>
        <taxon>Euteleostomi</taxon>
        <taxon>Mammalia</taxon>
        <taxon>Eutheria</taxon>
        <taxon>Euarchontoglires</taxon>
        <taxon>Glires</taxon>
        <taxon>Rodentia</taxon>
        <taxon>Myomorpha</taxon>
        <taxon>Muroidea</taxon>
        <taxon>Cricetidae</taxon>
        <taxon>Cricetinae</taxon>
        <taxon>Phodopus</taxon>
    </lineage>
</organism>
<evidence type="ECO:0000313" key="33">
    <source>
        <dbReference type="EMBL" id="CAH6791574.1"/>
    </source>
</evidence>
<evidence type="ECO:0000256" key="5">
    <source>
        <dbReference type="ARBA" id="ARBA00022553"/>
    </source>
</evidence>
<feature type="transmembrane region" description="Helical" evidence="28">
    <location>
        <begin position="1052"/>
        <end position="1074"/>
    </location>
</feature>
<dbReference type="InterPro" id="IPR013519">
    <property type="entry name" value="Int_alpha_beta-p"/>
</dbReference>
<dbReference type="GO" id="GO:0046872">
    <property type="term" value="F:metal ion binding"/>
    <property type="evidence" value="ECO:0007669"/>
    <property type="project" value="UniProtKB-KW"/>
</dbReference>
<evidence type="ECO:0000256" key="22">
    <source>
        <dbReference type="ARBA" id="ARBA00068409"/>
    </source>
</evidence>
<evidence type="ECO:0000256" key="23">
    <source>
        <dbReference type="ARBA" id="ARBA00079500"/>
    </source>
</evidence>
<dbReference type="SUPFAM" id="SSF69179">
    <property type="entry name" value="Integrin domains"/>
    <property type="match status" value="3"/>
</dbReference>
<keyword evidence="8" id="KW-0479">Metal-binding</keyword>
<keyword evidence="19" id="KW-0325">Glycoprotein</keyword>
<dbReference type="SUPFAM" id="SSF69318">
    <property type="entry name" value="Integrin alpha N-terminal domain"/>
    <property type="match status" value="1"/>
</dbReference>
<evidence type="ECO:0000256" key="3">
    <source>
        <dbReference type="ARBA" id="ARBA00008054"/>
    </source>
</evidence>
<comment type="function">
    <text evidence="20">Integrin alpha-5/beta-1 (ITGA5:ITGB1) is a receptor for fibronectin and fibrinogen. It recognizes the sequence R-G-D in its ligands. ITGA5:ITGB1 binds to PLA2G2A via a site (site 2) which is distinct from the classical ligand-binding site (site 1) and this induces integrin conformational changes and enhanced ligand binding to site 1. ITGA5:ITGB1 acts as a receptor for fibrillin-1 (FBN1) and mediates R-G-D-dependent cell adhesion to FBN1. ITGA5:ITGB1 acts as a receptor for fibronectin (FN1) and mediates R-G-D-dependent cell adhesion to FN1. ITGA5:ITGB1 is a receptor for IL1B and binding is essential for IL1B signaling. ITGA5:ITGB3 is a receptor for soluble CD40LG and is required for CD40/CD40LG signaling.</text>
</comment>
<evidence type="ECO:0000256" key="20">
    <source>
        <dbReference type="ARBA" id="ARBA00058889"/>
    </source>
</evidence>
<feature type="repeat" description="FG-GAP" evidence="27">
    <location>
        <begin position="245"/>
        <end position="297"/>
    </location>
</feature>
<comment type="subcellular location">
    <subcellularLocation>
        <location evidence="1">Cell junction</location>
        <location evidence="1">Focal adhesion</location>
    </subcellularLocation>
    <subcellularLocation>
        <location evidence="2">Cell membrane</location>
        <topology evidence="2">Single-pass type I membrane protein</topology>
    </subcellularLocation>
    <subcellularLocation>
        <location evidence="28">Membrane</location>
        <topology evidence="28">Single-pass type I membrane protein</topology>
    </subcellularLocation>
</comment>
<evidence type="ECO:0000259" key="31">
    <source>
        <dbReference type="Pfam" id="PF20805"/>
    </source>
</evidence>
<evidence type="ECO:0000256" key="16">
    <source>
        <dbReference type="ARBA" id="ARBA00023136"/>
    </source>
</evidence>
<dbReference type="FunFam" id="2.60.40.1510:FF:000001">
    <property type="entry name" value="Integrin alpha V"/>
    <property type="match status" value="1"/>
</dbReference>
<dbReference type="GO" id="GO:0005178">
    <property type="term" value="F:integrin binding"/>
    <property type="evidence" value="ECO:0007669"/>
    <property type="project" value="TreeGrafter"/>
</dbReference>
<keyword evidence="5" id="KW-0597">Phosphoprotein</keyword>
<evidence type="ECO:0000256" key="10">
    <source>
        <dbReference type="ARBA" id="ARBA00022737"/>
    </source>
</evidence>
<dbReference type="Proteomes" id="UP001152836">
    <property type="component" value="Unassembled WGS sequence"/>
</dbReference>
<evidence type="ECO:0000256" key="1">
    <source>
        <dbReference type="ARBA" id="ARBA00004246"/>
    </source>
</evidence>
<proteinExistence type="inferred from homology"/>
<accession>A0AAU9ZFZ0</accession>
<evidence type="ECO:0000256" key="28">
    <source>
        <dbReference type="RuleBase" id="RU003762"/>
    </source>
</evidence>
<dbReference type="GO" id="GO:0033627">
    <property type="term" value="P:cell adhesion mediated by integrin"/>
    <property type="evidence" value="ECO:0007669"/>
    <property type="project" value="UniProtKB-ARBA"/>
</dbReference>
<evidence type="ECO:0000256" key="15">
    <source>
        <dbReference type="ARBA" id="ARBA00023037"/>
    </source>
</evidence>
<dbReference type="Gene3D" id="2.60.40.1510">
    <property type="entry name" value="ntegrin, alpha v. Chain A, domain 3"/>
    <property type="match status" value="1"/>
</dbReference>
<dbReference type="InterPro" id="IPR013517">
    <property type="entry name" value="FG-GAP"/>
</dbReference>
<keyword evidence="15 28" id="KW-0401">Integrin</keyword>
<evidence type="ECO:0000256" key="18">
    <source>
        <dbReference type="ARBA" id="ARBA00023170"/>
    </source>
</evidence>
<dbReference type="InterPro" id="IPR000413">
    <property type="entry name" value="Integrin_alpha"/>
</dbReference>
<dbReference type="EMBL" id="CALSGD010001443">
    <property type="protein sequence ID" value="CAH6791574.1"/>
    <property type="molecule type" value="Genomic_DNA"/>
</dbReference>
<keyword evidence="4" id="KW-1003">Cell membrane</keyword>
<keyword evidence="9" id="KW-0732">Signal</keyword>
<dbReference type="InterPro" id="IPR032695">
    <property type="entry name" value="Integrin_dom_sf"/>
</dbReference>
<dbReference type="GO" id="GO:0008305">
    <property type="term" value="C:integrin complex"/>
    <property type="evidence" value="ECO:0007669"/>
    <property type="project" value="InterPro"/>
</dbReference>
<evidence type="ECO:0000256" key="26">
    <source>
        <dbReference type="ARBA" id="ARBA00083485"/>
    </source>
</evidence>
<evidence type="ECO:0000256" key="29">
    <source>
        <dbReference type="SAM" id="MobiDB-lite"/>
    </source>
</evidence>
<keyword evidence="12 28" id="KW-0130">Cell adhesion</keyword>
<reference evidence="33" key="1">
    <citation type="submission" date="2022-06" db="EMBL/GenBank/DDBJ databases">
        <authorList>
            <person name="Andreotti S."/>
            <person name="Wyler E."/>
        </authorList>
    </citation>
    <scope>NUCLEOTIDE SEQUENCE</scope>
</reference>
<keyword evidence="10" id="KW-0677">Repeat</keyword>
<evidence type="ECO:0000256" key="17">
    <source>
        <dbReference type="ARBA" id="ARBA00023157"/>
    </source>
</evidence>
<evidence type="ECO:0000256" key="13">
    <source>
        <dbReference type="ARBA" id="ARBA00022949"/>
    </source>
</evidence>
<dbReference type="Gene3D" id="1.20.5.930">
    <property type="entry name" value="Bicelle-embedded integrin alpha(iib) transmembrane segment"/>
    <property type="match status" value="1"/>
</dbReference>
<keyword evidence="7 28" id="KW-0812">Transmembrane</keyword>
<dbReference type="GO" id="GO:0098609">
    <property type="term" value="P:cell-cell adhesion"/>
    <property type="evidence" value="ECO:0007669"/>
    <property type="project" value="UniProtKB-ARBA"/>
</dbReference>
<dbReference type="Gene3D" id="2.60.40.1530">
    <property type="entry name" value="ntegrin, alpha v. Chain A, domain 4"/>
    <property type="match status" value="1"/>
</dbReference>
<dbReference type="GO" id="GO:0009897">
    <property type="term" value="C:external side of plasma membrane"/>
    <property type="evidence" value="ECO:0007669"/>
    <property type="project" value="TreeGrafter"/>
</dbReference>
<dbReference type="Pfam" id="PF08441">
    <property type="entry name" value="Integrin_A_Ig_1"/>
    <property type="match status" value="1"/>
</dbReference>
<dbReference type="FunFam" id="2.60.40.1460:FF:000001">
    <property type="entry name" value="Integrin, alpha V"/>
    <property type="match status" value="1"/>
</dbReference>
<feature type="repeat" description="FG-GAP" evidence="27">
    <location>
        <begin position="95"/>
        <end position="160"/>
    </location>
</feature>
<evidence type="ECO:0000256" key="11">
    <source>
        <dbReference type="ARBA" id="ARBA00022837"/>
    </source>
</evidence>
<keyword evidence="11" id="KW-0106">Calcium</keyword>
<dbReference type="InterPro" id="IPR028994">
    <property type="entry name" value="Integrin_alpha_N"/>
</dbReference>
<dbReference type="PROSITE" id="PS51470">
    <property type="entry name" value="FG_GAP"/>
    <property type="match status" value="6"/>
</dbReference>
<feature type="region of interest" description="Disordered" evidence="29">
    <location>
        <begin position="1"/>
        <end position="60"/>
    </location>
</feature>
<name>A0AAU9ZFZ0_PHORO</name>
<keyword evidence="18 28" id="KW-0675">Receptor</keyword>
<evidence type="ECO:0000256" key="12">
    <source>
        <dbReference type="ARBA" id="ARBA00022889"/>
    </source>
</evidence>
<dbReference type="KEGG" id="prob:127226174"/>
<evidence type="ECO:0000259" key="32">
    <source>
        <dbReference type="Pfam" id="PF20806"/>
    </source>
</evidence>
<feature type="domain" description="Integrin alpha third immunoglobulin-like" evidence="32">
    <location>
        <begin position="844"/>
        <end position="1041"/>
    </location>
</feature>
<dbReference type="FunFam" id="1.20.5.930:FF:000001">
    <property type="entry name" value="Integrin subunit alpha V"/>
    <property type="match status" value="1"/>
</dbReference>
<keyword evidence="14 28" id="KW-1133">Transmembrane helix</keyword>
<feature type="domain" description="Integrin alpha first immunoglubulin-like" evidence="30">
    <location>
        <begin position="542"/>
        <end position="696"/>
    </location>
</feature>
<feature type="compositionally biased region" description="Low complexity" evidence="29">
    <location>
        <begin position="21"/>
        <end position="30"/>
    </location>
</feature>
<evidence type="ECO:0000256" key="24">
    <source>
        <dbReference type="ARBA" id="ARBA00079513"/>
    </source>
</evidence>
<dbReference type="SMART" id="SM00191">
    <property type="entry name" value="Int_alpha"/>
    <property type="match status" value="5"/>
</dbReference>
<feature type="repeat" description="FG-GAP" evidence="27">
    <location>
        <begin position="180"/>
        <end position="240"/>
    </location>
</feature>
<protein>
    <recommendedName>
        <fullName evidence="22">Integrin alpha-5</fullName>
    </recommendedName>
    <alternativeName>
        <fullName evidence="25">CD49 antigen-like family member E</fullName>
    </alternativeName>
    <alternativeName>
        <fullName evidence="23">Fibronectin receptor subunit alpha</fullName>
    </alternativeName>
    <alternativeName>
        <fullName evidence="26">Integrin alpha-F</fullName>
    </alternativeName>
    <alternativeName>
        <fullName evidence="24">VLA-5</fullName>
    </alternativeName>
</protein>
<evidence type="ECO:0000256" key="9">
    <source>
        <dbReference type="ARBA" id="ARBA00022729"/>
    </source>
</evidence>
<dbReference type="GO" id="GO:0007229">
    <property type="term" value="P:integrin-mediated signaling pathway"/>
    <property type="evidence" value="ECO:0007669"/>
    <property type="project" value="UniProtKB-KW"/>
</dbReference>
<dbReference type="Gene3D" id="2.130.10.130">
    <property type="entry name" value="Integrin alpha, N-terminal"/>
    <property type="match status" value="1"/>
</dbReference>
<dbReference type="Pfam" id="PF01839">
    <property type="entry name" value="FG-GAP"/>
    <property type="match status" value="2"/>
</dbReference>
<dbReference type="FunFam" id="2.60.40.1530:FF:000006">
    <property type="entry name" value="Integrin subunit alpha 5"/>
    <property type="match status" value="1"/>
</dbReference>
<comment type="similarity">
    <text evidence="3 28">Belongs to the integrin alpha chain family.</text>
</comment>
<keyword evidence="34" id="KW-1185">Reference proteome</keyword>
<dbReference type="GO" id="GO:0045765">
    <property type="term" value="P:regulation of angiogenesis"/>
    <property type="evidence" value="ECO:0007669"/>
    <property type="project" value="UniProtKB-ARBA"/>
</dbReference>
<dbReference type="PANTHER" id="PTHR23220:SF3">
    <property type="entry name" value="INTEGRIN ALPHA-5"/>
    <property type="match status" value="1"/>
</dbReference>
<dbReference type="Pfam" id="PF20805">
    <property type="entry name" value="Integrin_A_Ig_2"/>
    <property type="match status" value="1"/>
</dbReference>
<dbReference type="InterPro" id="IPR013649">
    <property type="entry name" value="Integrin_alpha_Ig-like_1"/>
</dbReference>
<sequence length="1102" mass="119569">MSPRQPARRPGGGPSREFGKLLPALSHSPLGGLGSGSGSVAPGQGRAGAMGSQTPRSPQTPLHAVPLRWGPRRLPPLLPLLLLLWPPPLQVGGFNLDAEAPAVLSGPPGSLFGFSVEFYRPGRDGVSVLVGAPKANTSQPGVLQGGAVYVCPWDTSPAQCTPIQFDSKGSRILESSLSSAKGEEPVEYKSLQWFGATVRAHGSSILACAPLYSWRTEKEPQNDPVGTCYLSTDNFTRILEYAPCRSDFGSAAGQGYCQGGFSAEFTKTGHVVLGGPGSYFWQGQILSATQEQISESYYPEYLINPVQGQLQTRQASSIYDDSYLGYSVAVGEFSGDDTEDFVAGVPKGNLTYGYVTILNGSDIHSLYNVSGEQMASYFGYAVAATDTNGDGLDDLLVGAPLLMERTADGRPQEVGRVYIYLQHPAGIEPTPTLTLTGQDEFGRFGSSLTPLGDLDQDGYNDVAIGAPFGGETQQGVVFIFPGGPGGLSTKPSQVLQPLWAAGHTPDFFGSAIRGGRDLDGNGYPDLIVGSFGVDKALVYRGRPIISASASLTIFPSMFNPEERSCSLEGNPVSCINLSFCLNASGKHVPNSIGFEVELQLDWQKQKGGIRRALFLASKQATLTQTLLIQNGAREDCREMKIYLRNESEFRDKLSPIHIALNFSLDPKAPMDSHGLRPVLHYQSKSRIEDKAQILLDCGEDNICVPDLHLDVYGEKKHVYLGDKNSLNLTFHAQNLGEGGAYEAELRVTAPLEAEYSGLVRHPGNFSSLSCDYFAVNQSQQLVCDLGNPMKAGTSLWGGLRFTVPHLRDTKKTIQFDFQILSKNLNNSQSNVVSFPLSVEAQAQVSLNGVSKPEAVLFPVSDWYPQDQPKKEGDLGPAVHHVYELINQGPSSISQGVLELSCPQALEGQQLLYVTKVTGLSNCTSNYTPNSQGLELDPESFPHHLQKREAPGRSSAISGPQVLKCPEAKCFMLRCEFGPLHRQESRSLQLHFRVWAKTFLQREHQPFSLQCEAVYEALKMPYQILPRQLPQKKLQVATAVQWTKAEGSNGVPLWIIILAILFGLLLLGLLIYVLYKLGFFKRSLPYGTAMEKAQLKPPATSDA</sequence>
<evidence type="ECO:0000256" key="8">
    <source>
        <dbReference type="ARBA" id="ARBA00022723"/>
    </source>
</evidence>
<keyword evidence="13" id="KW-0965">Cell junction</keyword>
<evidence type="ECO:0000256" key="19">
    <source>
        <dbReference type="ARBA" id="ARBA00023180"/>
    </source>
</evidence>
<dbReference type="PANTHER" id="PTHR23220">
    <property type="entry name" value="INTEGRIN ALPHA"/>
    <property type="match status" value="1"/>
</dbReference>
<feature type="repeat" description="FG-GAP" evidence="27">
    <location>
        <begin position="430"/>
        <end position="489"/>
    </location>
</feature>
<dbReference type="CTD" id="3678"/>
<evidence type="ECO:0000256" key="6">
    <source>
        <dbReference type="ARBA" id="ARBA00022685"/>
    </source>
</evidence>
<feature type="repeat" description="FG-GAP" evidence="27">
    <location>
        <begin position="493"/>
        <end position="556"/>
    </location>
</feature>
<keyword evidence="6" id="KW-0165">Cleavage on pair of basic residues</keyword>